<reference evidence="2 3" key="1">
    <citation type="submission" date="2016-11" db="EMBL/GenBank/DDBJ databases">
        <authorList>
            <person name="Jaros S."/>
            <person name="Januszkiewicz K."/>
            <person name="Wedrychowicz H."/>
        </authorList>
    </citation>
    <scope>NUCLEOTIDE SEQUENCE [LARGE SCALE GENOMIC DNA]</scope>
    <source>
        <strain evidence="2 3">DSM 26910</strain>
    </source>
</reference>
<feature type="chain" id="PRO_5013245764" description="Por secretion system C-terminal sorting domain-containing protein" evidence="1">
    <location>
        <begin position="22"/>
        <end position="194"/>
    </location>
</feature>
<sequence length="194" mass="22043">MKTIKLALTVAALAFATITNAVEKPKMNVIPLNSERAIVAVTNENPAIFEVSIETENGELVYYKQTNEAVTDFKQVYDFKDLAAGNYVLNMKVNDTKLINDFEVSGNGIEVGESKVRFAPYFDYENGELKLSYLNFDKENLKLYFYNNEGLVYQTRLGREFNITTGYDLSKLDKGSYRVVLASNDEEFTYNLVK</sequence>
<dbReference type="Proteomes" id="UP000184164">
    <property type="component" value="Unassembled WGS sequence"/>
</dbReference>
<protein>
    <recommendedName>
        <fullName evidence="4">Por secretion system C-terminal sorting domain-containing protein</fullName>
    </recommendedName>
</protein>
<dbReference type="STRING" id="1484053.SAMN05444274_106151"/>
<evidence type="ECO:0000313" key="3">
    <source>
        <dbReference type="Proteomes" id="UP000184164"/>
    </source>
</evidence>
<evidence type="ECO:0008006" key="4">
    <source>
        <dbReference type="Google" id="ProtNLM"/>
    </source>
</evidence>
<feature type="signal peptide" evidence="1">
    <location>
        <begin position="1"/>
        <end position="21"/>
    </location>
</feature>
<evidence type="ECO:0000313" key="2">
    <source>
        <dbReference type="EMBL" id="SHF54850.1"/>
    </source>
</evidence>
<dbReference type="OrthoDB" id="1120850at2"/>
<name>A0A1M5CJG8_9BACT</name>
<gene>
    <name evidence="2" type="ORF">SAMN05444274_106151</name>
</gene>
<dbReference type="EMBL" id="FQUM01000006">
    <property type="protein sequence ID" value="SHF54850.1"/>
    <property type="molecule type" value="Genomic_DNA"/>
</dbReference>
<dbReference type="AlphaFoldDB" id="A0A1M5CJG8"/>
<keyword evidence="1" id="KW-0732">Signal</keyword>
<dbReference type="RefSeq" id="WP_139249713.1">
    <property type="nucleotide sequence ID" value="NZ_FQUM01000006.1"/>
</dbReference>
<proteinExistence type="predicted"/>
<evidence type="ECO:0000256" key="1">
    <source>
        <dbReference type="SAM" id="SignalP"/>
    </source>
</evidence>
<keyword evidence="3" id="KW-1185">Reference proteome</keyword>
<accession>A0A1M5CJG8</accession>
<organism evidence="2 3">
    <name type="scientific">Mariniphaga anaerophila</name>
    <dbReference type="NCBI Taxonomy" id="1484053"/>
    <lineage>
        <taxon>Bacteria</taxon>
        <taxon>Pseudomonadati</taxon>
        <taxon>Bacteroidota</taxon>
        <taxon>Bacteroidia</taxon>
        <taxon>Marinilabiliales</taxon>
        <taxon>Prolixibacteraceae</taxon>
        <taxon>Mariniphaga</taxon>
    </lineage>
</organism>